<protein>
    <submittedName>
        <fullName evidence="2">Phospholipid-binding protein, PBP family</fullName>
    </submittedName>
</protein>
<dbReference type="CDD" id="cd00865">
    <property type="entry name" value="PEBP_bact_arch"/>
    <property type="match status" value="1"/>
</dbReference>
<proteinExistence type="predicted"/>
<organism evidence="2 3">
    <name type="scientific">Halomonas korlensis</name>
    <dbReference type="NCBI Taxonomy" id="463301"/>
    <lineage>
        <taxon>Bacteria</taxon>
        <taxon>Pseudomonadati</taxon>
        <taxon>Pseudomonadota</taxon>
        <taxon>Gammaproteobacteria</taxon>
        <taxon>Oceanospirillales</taxon>
        <taxon>Halomonadaceae</taxon>
        <taxon>Halomonas</taxon>
    </lineage>
</organism>
<dbReference type="InterPro" id="IPR005247">
    <property type="entry name" value="YbhB_YbcL/LppC-like"/>
</dbReference>
<dbReference type="Gene3D" id="3.90.280.10">
    <property type="entry name" value="PEBP-like"/>
    <property type="match status" value="1"/>
</dbReference>
<feature type="region of interest" description="Disordered" evidence="1">
    <location>
        <begin position="19"/>
        <end position="38"/>
    </location>
</feature>
<dbReference type="AlphaFoldDB" id="A0A1I7JKJ7"/>
<dbReference type="Pfam" id="PF01161">
    <property type="entry name" value="PBP"/>
    <property type="match status" value="1"/>
</dbReference>
<dbReference type="InterPro" id="IPR036610">
    <property type="entry name" value="PEBP-like_sf"/>
</dbReference>
<keyword evidence="3" id="KW-1185">Reference proteome</keyword>
<evidence type="ECO:0000313" key="2">
    <source>
        <dbReference type="EMBL" id="SFU85725.1"/>
    </source>
</evidence>
<dbReference type="OrthoDB" id="9797506at2"/>
<dbReference type="PANTHER" id="PTHR30289:SF1">
    <property type="entry name" value="PEBP (PHOSPHATIDYLETHANOLAMINE-BINDING PROTEIN) FAMILY PROTEIN"/>
    <property type="match status" value="1"/>
</dbReference>
<dbReference type="NCBIfam" id="TIGR00481">
    <property type="entry name" value="YbhB/YbcL family Raf kinase inhibitor-like protein"/>
    <property type="match status" value="1"/>
</dbReference>
<accession>A0A1I7JKJ7</accession>
<dbReference type="SUPFAM" id="SSF49777">
    <property type="entry name" value="PEBP-like"/>
    <property type="match status" value="1"/>
</dbReference>
<dbReference type="Proteomes" id="UP000198693">
    <property type="component" value="Unassembled WGS sequence"/>
</dbReference>
<dbReference type="STRING" id="463301.SAMN04487955_11121"/>
<name>A0A1I7JKJ7_9GAMM</name>
<sequence>MAFALSTMQLESSAFKAQGAIPTKHTGEGEDVSPALSWQGAPEGTKGFAVICHDPDAPLVQNGSYGFVHWVLYNLPASTTSLEENSGEGDSGLNDFGKQGYGGPMPPEGHGVHQYYFWVLALGKATDLPEGLALPELLKQVEPHLLGMNRLVGTYQRD</sequence>
<dbReference type="InterPro" id="IPR008914">
    <property type="entry name" value="PEBP"/>
</dbReference>
<dbReference type="PANTHER" id="PTHR30289">
    <property type="entry name" value="UNCHARACTERIZED PROTEIN YBCL-RELATED"/>
    <property type="match status" value="1"/>
</dbReference>
<evidence type="ECO:0000256" key="1">
    <source>
        <dbReference type="SAM" id="MobiDB-lite"/>
    </source>
</evidence>
<reference evidence="3" key="1">
    <citation type="submission" date="2016-10" db="EMBL/GenBank/DDBJ databases">
        <authorList>
            <person name="Varghese N."/>
            <person name="Submissions S."/>
        </authorList>
    </citation>
    <scope>NUCLEOTIDE SEQUENCE [LARGE SCALE GENOMIC DNA]</scope>
    <source>
        <strain evidence="3">CGMCC 1.6981</strain>
    </source>
</reference>
<gene>
    <name evidence="2" type="ORF">SAMN04487955_11121</name>
</gene>
<dbReference type="EMBL" id="FPBP01000011">
    <property type="protein sequence ID" value="SFU85725.1"/>
    <property type="molecule type" value="Genomic_DNA"/>
</dbReference>
<evidence type="ECO:0000313" key="3">
    <source>
        <dbReference type="Proteomes" id="UP000198693"/>
    </source>
</evidence>
<dbReference type="RefSeq" id="WP_089796724.1">
    <property type="nucleotide sequence ID" value="NZ_FPBP01000011.1"/>
</dbReference>